<organism evidence="1 2">
    <name type="scientific">Pedobacter helvus</name>
    <dbReference type="NCBI Taxonomy" id="2563444"/>
    <lineage>
        <taxon>Bacteria</taxon>
        <taxon>Pseudomonadati</taxon>
        <taxon>Bacteroidota</taxon>
        <taxon>Sphingobacteriia</taxon>
        <taxon>Sphingobacteriales</taxon>
        <taxon>Sphingobacteriaceae</taxon>
        <taxon>Pedobacter</taxon>
    </lineage>
</organism>
<dbReference type="SUPFAM" id="SSF52141">
    <property type="entry name" value="Uracil-DNA glycosylase-like"/>
    <property type="match status" value="1"/>
</dbReference>
<evidence type="ECO:0000313" key="2">
    <source>
        <dbReference type="Proteomes" id="UP001517367"/>
    </source>
</evidence>
<name>A0ABW9JHH8_9SPHI</name>
<dbReference type="Gene3D" id="3.40.470.10">
    <property type="entry name" value="Uracil-DNA glycosylase-like domain"/>
    <property type="match status" value="1"/>
</dbReference>
<dbReference type="EMBL" id="SRMP02000013">
    <property type="protein sequence ID" value="MFN0291725.1"/>
    <property type="molecule type" value="Genomic_DNA"/>
</dbReference>
<sequence>MSCTHKFFGHEAHLPGELGLLPTWKTKTLIIGTFNPESKWHPDHAAQYFYSRPRNYFWKILPRFTGKAAIPHQYVAAQIEFLKEHQIGVTDLLIRIEDAHITKPEHRKRITTALDNEIERFSELDWNTPHILQYIKANSIKAVYFTKIGNAANQNVKPNTFEAQMRAIEQTCKALKIPNFRLHTPSGSGLGKGSPKDHNLIRRWYMHNGADQFPFLVDSFTLDHFKMDV</sequence>
<gene>
    <name evidence="1" type="ORF">E5L68_009985</name>
</gene>
<comment type="caution">
    <text evidence="1">The sequence shown here is derived from an EMBL/GenBank/DDBJ whole genome shotgun (WGS) entry which is preliminary data.</text>
</comment>
<accession>A0ABW9JHH8</accession>
<dbReference type="InterPro" id="IPR036895">
    <property type="entry name" value="Uracil-DNA_glycosylase-like_sf"/>
</dbReference>
<proteinExistence type="predicted"/>
<evidence type="ECO:0008006" key="3">
    <source>
        <dbReference type="Google" id="ProtNLM"/>
    </source>
</evidence>
<keyword evidence="2" id="KW-1185">Reference proteome</keyword>
<protein>
    <recommendedName>
        <fullName evidence="3">DNA glycosylase</fullName>
    </recommendedName>
</protein>
<dbReference type="RefSeq" id="WP_138730574.1">
    <property type="nucleotide sequence ID" value="NZ_SRMP02000013.1"/>
</dbReference>
<reference evidence="1 2" key="1">
    <citation type="submission" date="2024-12" db="EMBL/GenBank/DDBJ databases">
        <authorList>
            <person name="Hu S."/>
        </authorList>
    </citation>
    <scope>NUCLEOTIDE SEQUENCE [LARGE SCALE GENOMIC DNA]</scope>
    <source>
        <strain evidence="1 2">P-25</strain>
    </source>
</reference>
<evidence type="ECO:0000313" key="1">
    <source>
        <dbReference type="EMBL" id="MFN0291725.1"/>
    </source>
</evidence>
<dbReference type="Proteomes" id="UP001517367">
    <property type="component" value="Unassembled WGS sequence"/>
</dbReference>